<dbReference type="Proteomes" id="UP000255224">
    <property type="component" value="Unassembled WGS sequence"/>
</dbReference>
<dbReference type="EMBL" id="UFVQ01000003">
    <property type="protein sequence ID" value="STD07082.1"/>
    <property type="molecule type" value="Genomic_DNA"/>
</dbReference>
<gene>
    <name evidence="1" type="ORF">NCTC13533_04142</name>
</gene>
<name>A0A376EFZ3_CHRCU</name>
<protein>
    <recommendedName>
        <fullName evidence="3">Cholesterol oxidase</fullName>
    </recommendedName>
</protein>
<evidence type="ECO:0000313" key="2">
    <source>
        <dbReference type="Proteomes" id="UP000255224"/>
    </source>
</evidence>
<reference evidence="1 2" key="1">
    <citation type="submission" date="2018-06" db="EMBL/GenBank/DDBJ databases">
        <authorList>
            <consortium name="Pathogen Informatics"/>
            <person name="Doyle S."/>
        </authorList>
    </citation>
    <scope>NUCLEOTIDE SEQUENCE [LARGE SCALE GENOMIC DNA]</scope>
    <source>
        <strain evidence="1 2">NCTC13533</strain>
    </source>
</reference>
<proteinExistence type="predicted"/>
<sequence>MDRKKFIKTGLLAVSGFYFLNADLFQAMQPKTDSLEGNVIDAPILIVGSGYGGAVSALRLCEAGKKSGHA</sequence>
<dbReference type="RefSeq" id="WP_228426519.1">
    <property type="nucleotide sequence ID" value="NZ_UFVQ01000003.1"/>
</dbReference>
<dbReference type="Gene3D" id="3.50.50.60">
    <property type="entry name" value="FAD/NAD(P)-binding domain"/>
    <property type="match status" value="1"/>
</dbReference>
<evidence type="ECO:0000313" key="1">
    <source>
        <dbReference type="EMBL" id="STD07082.1"/>
    </source>
</evidence>
<organism evidence="1 2">
    <name type="scientific">Chryseobacterium carnipullorum</name>
    <dbReference type="NCBI Taxonomy" id="1124835"/>
    <lineage>
        <taxon>Bacteria</taxon>
        <taxon>Pseudomonadati</taxon>
        <taxon>Bacteroidota</taxon>
        <taxon>Flavobacteriia</taxon>
        <taxon>Flavobacteriales</taxon>
        <taxon>Weeksellaceae</taxon>
        <taxon>Chryseobacterium group</taxon>
        <taxon>Chryseobacterium</taxon>
    </lineage>
</organism>
<accession>A0A376EFZ3</accession>
<evidence type="ECO:0008006" key="3">
    <source>
        <dbReference type="Google" id="ProtNLM"/>
    </source>
</evidence>
<dbReference type="InterPro" id="IPR036188">
    <property type="entry name" value="FAD/NAD-bd_sf"/>
</dbReference>
<dbReference type="AlphaFoldDB" id="A0A376EFZ3"/>